<evidence type="ECO:0008006" key="6">
    <source>
        <dbReference type="Google" id="ProtNLM"/>
    </source>
</evidence>
<dbReference type="Proteomes" id="UP000030748">
    <property type="component" value="Unassembled WGS sequence"/>
</dbReference>
<evidence type="ECO:0000313" key="5">
    <source>
        <dbReference type="Proteomes" id="UP000030748"/>
    </source>
</evidence>
<feature type="repeat" description="PPR" evidence="3">
    <location>
        <begin position="246"/>
        <end position="280"/>
    </location>
</feature>
<dbReference type="EMBL" id="KI630939">
    <property type="protein sequence ID" value="EYU31592.1"/>
    <property type="molecule type" value="Genomic_DNA"/>
</dbReference>
<dbReference type="GO" id="GO:0009658">
    <property type="term" value="P:chloroplast organization"/>
    <property type="evidence" value="ECO:0007669"/>
    <property type="project" value="UniProtKB-ARBA"/>
</dbReference>
<gene>
    <name evidence="4" type="ORF">MIMGU_mgv11b019867mg</name>
</gene>
<dbReference type="PhylomeDB" id="A0A022QS93"/>
<keyword evidence="2" id="KW-0677">Repeat</keyword>
<dbReference type="PANTHER" id="PTHR47447">
    <property type="entry name" value="OS03G0856100 PROTEIN"/>
    <property type="match status" value="1"/>
</dbReference>
<dbReference type="PANTHER" id="PTHR47447:SF12">
    <property type="entry name" value="PENTATRICOPEPTIDE REPEAT-CONTAINING PROTEIN ATP4 HOMOLOG, CHLOROPLASTIC"/>
    <property type="match status" value="1"/>
</dbReference>
<name>A0A022QS93_ERYGU</name>
<feature type="repeat" description="PPR" evidence="3">
    <location>
        <begin position="211"/>
        <end position="245"/>
    </location>
</feature>
<dbReference type="GO" id="GO:0009570">
    <property type="term" value="C:chloroplast stroma"/>
    <property type="evidence" value="ECO:0000318"/>
    <property type="project" value="GO_Central"/>
</dbReference>
<evidence type="ECO:0000256" key="1">
    <source>
        <dbReference type="ARBA" id="ARBA00007626"/>
    </source>
</evidence>
<evidence type="ECO:0000256" key="2">
    <source>
        <dbReference type="ARBA" id="ARBA00022737"/>
    </source>
</evidence>
<dbReference type="InterPro" id="IPR002885">
    <property type="entry name" value="PPR_rpt"/>
</dbReference>
<dbReference type="GO" id="GO:0045727">
    <property type="term" value="P:positive regulation of translation"/>
    <property type="evidence" value="ECO:0000318"/>
    <property type="project" value="GO_Central"/>
</dbReference>
<organism evidence="4 5">
    <name type="scientific">Erythranthe guttata</name>
    <name type="common">Yellow monkey flower</name>
    <name type="synonym">Mimulus guttatus</name>
    <dbReference type="NCBI Taxonomy" id="4155"/>
    <lineage>
        <taxon>Eukaryota</taxon>
        <taxon>Viridiplantae</taxon>
        <taxon>Streptophyta</taxon>
        <taxon>Embryophyta</taxon>
        <taxon>Tracheophyta</taxon>
        <taxon>Spermatophyta</taxon>
        <taxon>Magnoliopsida</taxon>
        <taxon>eudicotyledons</taxon>
        <taxon>Gunneridae</taxon>
        <taxon>Pentapetalae</taxon>
        <taxon>asterids</taxon>
        <taxon>lamiids</taxon>
        <taxon>Lamiales</taxon>
        <taxon>Phrymaceae</taxon>
        <taxon>Erythranthe</taxon>
    </lineage>
</organism>
<comment type="similarity">
    <text evidence="1">Belongs to the PPR family. P subfamily.</text>
</comment>
<dbReference type="GO" id="GO:0003729">
    <property type="term" value="F:mRNA binding"/>
    <property type="evidence" value="ECO:0000318"/>
    <property type="project" value="GO_Central"/>
</dbReference>
<proteinExistence type="inferred from homology"/>
<dbReference type="GO" id="GO:0042134">
    <property type="term" value="F:rRNA primary transcript binding"/>
    <property type="evidence" value="ECO:0000318"/>
    <property type="project" value="GO_Central"/>
</dbReference>
<feature type="repeat" description="PPR" evidence="3">
    <location>
        <begin position="176"/>
        <end position="210"/>
    </location>
</feature>
<keyword evidence="5" id="KW-1185">Reference proteome</keyword>
<accession>A0A022QS93</accession>
<dbReference type="eggNOG" id="KOG4197">
    <property type="taxonomic scope" value="Eukaryota"/>
</dbReference>
<dbReference type="PROSITE" id="PS51375">
    <property type="entry name" value="PPR"/>
    <property type="match status" value="4"/>
</dbReference>
<reference evidence="4 5" key="1">
    <citation type="journal article" date="2013" name="Proc. Natl. Acad. Sci. U.S.A.">
        <title>Fine-scale variation in meiotic recombination in Mimulus inferred from population shotgun sequencing.</title>
        <authorList>
            <person name="Hellsten U."/>
            <person name="Wright K.M."/>
            <person name="Jenkins J."/>
            <person name="Shu S."/>
            <person name="Yuan Y."/>
            <person name="Wessler S.R."/>
            <person name="Schmutz J."/>
            <person name="Willis J.H."/>
            <person name="Rokhsar D.S."/>
        </authorList>
    </citation>
    <scope>NUCLEOTIDE SEQUENCE [LARGE SCALE GENOMIC DNA]</scope>
    <source>
        <strain evidence="5">cv. DUN x IM62</strain>
    </source>
</reference>
<dbReference type="AlphaFoldDB" id="A0A022QS93"/>
<evidence type="ECO:0000256" key="3">
    <source>
        <dbReference type="PROSITE-ProRule" id="PRU00708"/>
    </source>
</evidence>
<sequence>MADNLSASASTSLSNETHLFCNSLSPPNLHQLRTHKNLFFPLKIHPSNPNLRVSSRVSLQEPPAANTVSQNSGALIEEKPISKSTAWVNPKSPQDVSSVLNILGDGVLEQDAVIVLNGMSNTETAPLVLDYFRKRLKVKREVVLYNVTMKVFRKCKDLIGAENLFTKMLEKGVKPDNVTFSTLISCARQCSLPEKEVEWFEKMPSFGCEPDKVTCSVMVDAYGRVGNVELALSLYDRARSEKWRLDAVTFSTLIRIYGSLGNFDGCLNLYEEMKALGVRPNAYRESENGFSDAGVIWERK</sequence>
<feature type="repeat" description="PPR" evidence="3">
    <location>
        <begin position="141"/>
        <end position="175"/>
    </location>
</feature>
<dbReference type="InterPro" id="IPR011990">
    <property type="entry name" value="TPR-like_helical_dom_sf"/>
</dbReference>
<dbReference type="Gene3D" id="1.25.40.10">
    <property type="entry name" value="Tetratricopeptide repeat domain"/>
    <property type="match status" value="1"/>
</dbReference>
<dbReference type="Pfam" id="PF01535">
    <property type="entry name" value="PPR"/>
    <property type="match status" value="1"/>
</dbReference>
<dbReference type="FunFam" id="1.25.40.10:FF:000509">
    <property type="entry name" value="Pentatricopeptide repeat-containing protein At4g16390, chloroplastic"/>
    <property type="match status" value="1"/>
</dbReference>
<dbReference type="NCBIfam" id="TIGR00756">
    <property type="entry name" value="PPR"/>
    <property type="match status" value="4"/>
</dbReference>
<evidence type="ECO:0000313" key="4">
    <source>
        <dbReference type="EMBL" id="EYU31592.1"/>
    </source>
</evidence>
<protein>
    <recommendedName>
        <fullName evidence="6">Pentacotripeptide-repeat region of PRORP domain-containing protein</fullName>
    </recommendedName>
</protein>
<dbReference type="Pfam" id="PF13041">
    <property type="entry name" value="PPR_2"/>
    <property type="match status" value="2"/>
</dbReference>